<protein>
    <submittedName>
        <fullName evidence="1">Uncharacterized protein</fullName>
    </submittedName>
</protein>
<accession>A0ACB9PG51</accession>
<reference evidence="1 2" key="1">
    <citation type="journal article" date="2022" name="DNA Res.">
        <title>Chromosomal-level genome assembly of the orchid tree Bauhinia variegata (Leguminosae; Cercidoideae) supports the allotetraploid origin hypothesis of Bauhinia.</title>
        <authorList>
            <person name="Zhong Y."/>
            <person name="Chen Y."/>
            <person name="Zheng D."/>
            <person name="Pang J."/>
            <person name="Liu Y."/>
            <person name="Luo S."/>
            <person name="Meng S."/>
            <person name="Qian L."/>
            <person name="Wei D."/>
            <person name="Dai S."/>
            <person name="Zhou R."/>
        </authorList>
    </citation>
    <scope>NUCLEOTIDE SEQUENCE [LARGE SCALE GENOMIC DNA]</scope>
    <source>
        <strain evidence="1">BV-YZ2020</strain>
    </source>
</reference>
<keyword evidence="2" id="KW-1185">Reference proteome</keyword>
<evidence type="ECO:0000313" key="2">
    <source>
        <dbReference type="Proteomes" id="UP000828941"/>
    </source>
</evidence>
<dbReference type="EMBL" id="CM039429">
    <property type="protein sequence ID" value="KAI4347448.1"/>
    <property type="molecule type" value="Genomic_DNA"/>
</dbReference>
<organism evidence="1 2">
    <name type="scientific">Bauhinia variegata</name>
    <name type="common">Purple orchid tree</name>
    <name type="synonym">Phanera variegata</name>
    <dbReference type="NCBI Taxonomy" id="167791"/>
    <lineage>
        <taxon>Eukaryota</taxon>
        <taxon>Viridiplantae</taxon>
        <taxon>Streptophyta</taxon>
        <taxon>Embryophyta</taxon>
        <taxon>Tracheophyta</taxon>
        <taxon>Spermatophyta</taxon>
        <taxon>Magnoliopsida</taxon>
        <taxon>eudicotyledons</taxon>
        <taxon>Gunneridae</taxon>
        <taxon>Pentapetalae</taxon>
        <taxon>rosids</taxon>
        <taxon>fabids</taxon>
        <taxon>Fabales</taxon>
        <taxon>Fabaceae</taxon>
        <taxon>Cercidoideae</taxon>
        <taxon>Cercideae</taxon>
        <taxon>Bauhiniinae</taxon>
        <taxon>Bauhinia</taxon>
    </lineage>
</organism>
<proteinExistence type="predicted"/>
<dbReference type="Proteomes" id="UP000828941">
    <property type="component" value="Chromosome 4"/>
</dbReference>
<sequence>MIDSVLEFIARAASSSAFIFCFCNLIIVIILIDLKPSLSLDQGSEIPPSVIRNTAADDKQERNSKCVVEGNKRSGETRGVSTPQEEQALAMDKVENEDNHGCSNEAKVKAEEDEDEDDNDELRRRVEEFIEKVNKAWKAEMLNTSNLV</sequence>
<gene>
    <name evidence="1" type="ORF">L6164_008261</name>
</gene>
<name>A0ACB9PG51_BAUVA</name>
<evidence type="ECO:0000313" key="1">
    <source>
        <dbReference type="EMBL" id="KAI4347448.1"/>
    </source>
</evidence>
<comment type="caution">
    <text evidence="1">The sequence shown here is derived from an EMBL/GenBank/DDBJ whole genome shotgun (WGS) entry which is preliminary data.</text>
</comment>